<sequence>MTSPDRHLSGEGFAAYVATGVPMEHPVDGTPRVILFTDPANHRIGLRGPARGNETPAPTGLEHVSTTLVHDGANRLIEIAVHDPRLFADAYPVLCGVADRAQLDGLPLSAALLETLRHIGHLIRPEDTLTREVETGLIGELCLVAGLAATISPDAAIAAWRGGTEEHDFGLPDVDVEVKTTAGERRIHRISSVGQLQPTGDRQLWLLSQQITKAGSGGRTLAELVDHVRQMMPAGGQRENFEDLVRRAGWRSRFAAGPLQRWRLRSEPALYRVADTFPRLTGDLMRAAGVDLSRITDIRYRLDLTGRSTDPAPEPLRIAVSAGRQELQ</sequence>
<evidence type="ECO:0000313" key="2">
    <source>
        <dbReference type="Proteomes" id="UP001201629"/>
    </source>
</evidence>
<protein>
    <submittedName>
        <fullName evidence="1">PD-(D/E)XK motif protein</fullName>
    </submittedName>
</protein>
<name>A0ABS9N847_9ACTN</name>
<organism evidence="1 2">
    <name type="scientific">Micromonospora trifolii</name>
    <dbReference type="NCBI Taxonomy" id="2911208"/>
    <lineage>
        <taxon>Bacteria</taxon>
        <taxon>Bacillati</taxon>
        <taxon>Actinomycetota</taxon>
        <taxon>Actinomycetes</taxon>
        <taxon>Micromonosporales</taxon>
        <taxon>Micromonosporaceae</taxon>
        <taxon>Micromonospora</taxon>
    </lineage>
</organism>
<dbReference type="EMBL" id="JAKKFD010000044">
    <property type="protein sequence ID" value="MCG5446137.1"/>
    <property type="molecule type" value="Genomic_DNA"/>
</dbReference>
<dbReference type="RefSeq" id="WP_238681067.1">
    <property type="nucleotide sequence ID" value="NZ_JAKKFD010000044.1"/>
</dbReference>
<dbReference type="Proteomes" id="UP001201629">
    <property type="component" value="Unassembled WGS sequence"/>
</dbReference>
<gene>
    <name evidence="1" type="ORF">NIE79_004702</name>
</gene>
<proteinExistence type="predicted"/>
<dbReference type="InterPro" id="IPR025534">
    <property type="entry name" value="DUF4420"/>
</dbReference>
<comment type="caution">
    <text evidence="1">The sequence shown here is derived from an EMBL/GenBank/DDBJ whole genome shotgun (WGS) entry which is preliminary data.</text>
</comment>
<dbReference type="Pfam" id="PF14390">
    <property type="entry name" value="DUF4420"/>
    <property type="match status" value="1"/>
</dbReference>
<keyword evidence="2" id="KW-1185">Reference proteome</keyword>
<accession>A0ABS9N847</accession>
<reference evidence="1 2" key="1">
    <citation type="submission" date="2022-01" db="EMBL/GenBank/DDBJ databases">
        <authorList>
            <person name="Riesco R."/>
            <person name="Trujillo M.E."/>
        </authorList>
    </citation>
    <scope>NUCLEOTIDE SEQUENCE [LARGE SCALE GENOMIC DNA]</scope>
    <source>
        <strain evidence="1 2">NIE79</strain>
    </source>
</reference>
<evidence type="ECO:0000313" key="1">
    <source>
        <dbReference type="EMBL" id="MCG5446137.1"/>
    </source>
</evidence>